<name>A0A1D6MRH9_MAIZE</name>
<evidence type="ECO:0000313" key="1">
    <source>
        <dbReference type="EMBL" id="ONM31576.1"/>
    </source>
</evidence>
<protein>
    <submittedName>
        <fullName evidence="1">Squamosa promoter-binding-like protein 8</fullName>
    </submittedName>
</protein>
<proteinExistence type="predicted"/>
<organism evidence="1">
    <name type="scientific">Zea mays</name>
    <name type="common">Maize</name>
    <dbReference type="NCBI Taxonomy" id="4577"/>
    <lineage>
        <taxon>Eukaryota</taxon>
        <taxon>Viridiplantae</taxon>
        <taxon>Streptophyta</taxon>
        <taxon>Embryophyta</taxon>
        <taxon>Tracheophyta</taxon>
        <taxon>Spermatophyta</taxon>
        <taxon>Magnoliopsida</taxon>
        <taxon>Liliopsida</taxon>
        <taxon>Poales</taxon>
        <taxon>Poaceae</taxon>
        <taxon>PACMAD clade</taxon>
        <taxon>Panicoideae</taxon>
        <taxon>Andropogonodae</taxon>
        <taxon>Andropogoneae</taxon>
        <taxon>Tripsacinae</taxon>
        <taxon>Zea</taxon>
    </lineage>
</organism>
<dbReference type="AlphaFoldDB" id="A0A1D6MRH9"/>
<accession>A0A1D6MRH9</accession>
<dbReference type="EMBL" id="CM007649">
    <property type="protein sequence ID" value="ONM31576.1"/>
    <property type="molecule type" value="Genomic_DNA"/>
</dbReference>
<reference evidence="1" key="1">
    <citation type="submission" date="2015-12" db="EMBL/GenBank/DDBJ databases">
        <title>Update maize B73 reference genome by single molecule sequencing technologies.</title>
        <authorList>
            <consortium name="Maize Genome Sequencing Project"/>
            <person name="Ware D."/>
        </authorList>
    </citation>
    <scope>NUCLEOTIDE SEQUENCE [LARGE SCALE GENOMIC DNA]</scope>
    <source>
        <tissue evidence="1">Seedling</tissue>
    </source>
</reference>
<sequence length="246" mass="28040">MSENQSLSNTSILLLKQLSRLESGSSSEPINHPNSLVNLLKNLAAIASTQSYQDILKNANSNSILSNAGNNAANGSTVHEQTIRSIPIRGESLAEEPPVKRRVHDFDLNDACFEEVESRTDKIVFKLFGKEPKDFPVDLREQIQHWLSHYPTDMESYIRPGCVILTIYLRLPNWMWDELDDDPASWIEKLISISNDGLWRKGWLYARVQDCLTLSYNGPFVLSGVIILHSSLFIDQLHLSFFTFFW</sequence>
<gene>
    <name evidence="1" type="ORF">ZEAMMB73_Zm00001d040571</name>
</gene>